<dbReference type="STRING" id="1914963.AWW67_12970"/>
<feature type="transmembrane region" description="Helical" evidence="1">
    <location>
        <begin position="12"/>
        <end position="33"/>
    </location>
</feature>
<feature type="transmembrane region" description="Helical" evidence="1">
    <location>
        <begin position="87"/>
        <end position="107"/>
    </location>
</feature>
<dbReference type="Pfam" id="PF09990">
    <property type="entry name" value="DUF2231"/>
    <property type="match status" value="1"/>
</dbReference>
<sequence length="151" mass="16609">MEALLPDWAPNLHPLIIHFPIVLWAVAVLADLTSLFSGKSWLKHMAVALYTLGALSALAAYFSGEQAIDGVSVPMQGELTAGKHSDWGHYTLYFFGGYTLIRLLFLWRKWDKKKWVAIALFILGTSGLGIVAKTADLGGKLVYKYGVGIKK</sequence>
<accession>A0A150XKV0</accession>
<proteinExistence type="predicted"/>
<dbReference type="EMBL" id="LRPB01000049">
    <property type="protein sequence ID" value="KYG79285.1"/>
    <property type="molecule type" value="Genomic_DNA"/>
</dbReference>
<gene>
    <name evidence="3" type="ORF">AWW67_12970</name>
</gene>
<dbReference type="AlphaFoldDB" id="A0A150XKV0"/>
<dbReference type="RefSeq" id="WP_062303373.1">
    <property type="nucleotide sequence ID" value="NZ_LRPB01000049.1"/>
</dbReference>
<feature type="domain" description="DUF2231" evidence="2">
    <location>
        <begin position="11"/>
        <end position="150"/>
    </location>
</feature>
<keyword evidence="1" id="KW-0812">Transmembrane</keyword>
<feature type="transmembrane region" description="Helical" evidence="1">
    <location>
        <begin position="45"/>
        <end position="64"/>
    </location>
</feature>
<organism evidence="3 4">
    <name type="scientific">Roseivirga seohaensis</name>
    <dbReference type="NCBI Taxonomy" id="1914963"/>
    <lineage>
        <taxon>Bacteria</taxon>
        <taxon>Pseudomonadati</taxon>
        <taxon>Bacteroidota</taxon>
        <taxon>Cytophagia</taxon>
        <taxon>Cytophagales</taxon>
        <taxon>Roseivirgaceae</taxon>
        <taxon>Roseivirga</taxon>
    </lineage>
</organism>
<feature type="transmembrane region" description="Helical" evidence="1">
    <location>
        <begin position="114"/>
        <end position="132"/>
    </location>
</feature>
<dbReference type="InterPro" id="IPR019251">
    <property type="entry name" value="DUF2231_TM"/>
</dbReference>
<name>A0A150XKV0_9BACT</name>
<evidence type="ECO:0000259" key="2">
    <source>
        <dbReference type="Pfam" id="PF09990"/>
    </source>
</evidence>
<dbReference type="Proteomes" id="UP000075663">
    <property type="component" value="Unassembled WGS sequence"/>
</dbReference>
<protein>
    <recommendedName>
        <fullName evidence="2">DUF2231 domain-containing protein</fullName>
    </recommendedName>
</protein>
<comment type="caution">
    <text evidence="3">The sequence shown here is derived from an EMBL/GenBank/DDBJ whole genome shotgun (WGS) entry which is preliminary data.</text>
</comment>
<keyword evidence="1" id="KW-0472">Membrane</keyword>
<evidence type="ECO:0000256" key="1">
    <source>
        <dbReference type="SAM" id="Phobius"/>
    </source>
</evidence>
<reference evidence="3 4" key="1">
    <citation type="submission" date="2016-01" db="EMBL/GenBank/DDBJ databases">
        <title>Genome sequencing of Roseivirga seohaensis SW-152.</title>
        <authorList>
            <person name="Selvaratnam C."/>
            <person name="Thevarajoo S."/>
            <person name="Goh K.M."/>
            <person name="Ee R."/>
            <person name="Chan K.-G."/>
            <person name="Chong C.S."/>
        </authorList>
    </citation>
    <scope>NUCLEOTIDE SEQUENCE [LARGE SCALE GENOMIC DNA]</scope>
    <source>
        <strain evidence="3 4">SW-152</strain>
    </source>
</reference>
<evidence type="ECO:0000313" key="4">
    <source>
        <dbReference type="Proteomes" id="UP000075663"/>
    </source>
</evidence>
<evidence type="ECO:0000313" key="3">
    <source>
        <dbReference type="EMBL" id="KYG79285.1"/>
    </source>
</evidence>
<keyword evidence="1" id="KW-1133">Transmembrane helix</keyword>